<dbReference type="Pfam" id="PF00144">
    <property type="entry name" value="Beta-lactamase"/>
    <property type="match status" value="1"/>
</dbReference>
<dbReference type="InterPro" id="IPR050491">
    <property type="entry name" value="AmpC-like"/>
</dbReference>
<dbReference type="InterPro" id="IPR012338">
    <property type="entry name" value="Beta-lactam/transpept-like"/>
</dbReference>
<dbReference type="PANTHER" id="PTHR46825">
    <property type="entry name" value="D-ALANYL-D-ALANINE-CARBOXYPEPTIDASE/ENDOPEPTIDASE AMPH"/>
    <property type="match status" value="1"/>
</dbReference>
<dbReference type="SUPFAM" id="SSF56601">
    <property type="entry name" value="beta-lactamase/transpeptidase-like"/>
    <property type="match status" value="1"/>
</dbReference>
<sequence>MRAFDIFSAAAGLLSSQVVFRSPAAPSSSETQILTPELDDYINRVLSDWNSPAGAGVAVVRLKDDGKWQVETKGYGNARTDGTKVTKDTLFAIGSNSKLFTTLAVGQLISNESLSPRISWKTKIKQIIPEFTLMDPIASEGTSIIDAMSHRTGLPRHDMMYGLNDKPLDVIERTKYLRPSMEFREGNQYNNVMYNLLSYVPTALLPSHPTIDEYVKANILDPLQLNSTTYSYEVASRSGNLADGIGRQNMNRTKNPLDGGIPRGLPYWHTASIENGHVISGAGGVISNAVDMAKWLQVLLSNGRDPYTNVSVIPEEVISAVFKGVTIFNASPNFNVTSAAVYGGGLWQSSYQGHVIVEHTGGTPGYLTSIARLPFDNLGVAVLTNDLHYGAYYMQVIKHRIIDHALNLPRWDYNTILKDQINKQTPPLGTPRPSDPSLPERSVSSLAGVYENLGYGRIELCEVPKPTSAATKQSNTCRDLIKELPVRLPGVINPKIPTLVASWDRFWLHYIQLEHFDGNVFNLTTWKSFPTHDEDGLFWTWNPSEESRPHVDFEFDRHAIGLGLFGDVWGAGSDAESPTGETVRERAEVWFEKV</sequence>
<proteinExistence type="inferred from homology"/>
<feature type="region of interest" description="Disordered" evidence="2">
    <location>
        <begin position="422"/>
        <end position="441"/>
    </location>
</feature>
<reference evidence="5" key="1">
    <citation type="submission" date="2024-06" db="EMBL/GenBank/DDBJ databases">
        <title>Multi-omics analyses provide insights into the biosynthesis of the anticancer antibiotic pleurotin in Hohenbuehelia grisea.</title>
        <authorList>
            <person name="Weaver J.A."/>
            <person name="Alberti F."/>
        </authorList>
    </citation>
    <scope>NUCLEOTIDE SEQUENCE [LARGE SCALE GENOMIC DNA]</scope>
    <source>
        <strain evidence="5">T-177</strain>
    </source>
</reference>
<dbReference type="Proteomes" id="UP001556367">
    <property type="component" value="Unassembled WGS sequence"/>
</dbReference>
<comment type="caution">
    <text evidence="4">The sequence shown here is derived from an EMBL/GenBank/DDBJ whole genome shotgun (WGS) entry which is preliminary data.</text>
</comment>
<protein>
    <recommendedName>
        <fullName evidence="3">Beta-lactamase-related domain-containing protein</fullName>
    </recommendedName>
</protein>
<gene>
    <name evidence="4" type="ORF">HGRIS_012583</name>
</gene>
<organism evidence="4 5">
    <name type="scientific">Hohenbuehelia grisea</name>
    <dbReference type="NCBI Taxonomy" id="104357"/>
    <lineage>
        <taxon>Eukaryota</taxon>
        <taxon>Fungi</taxon>
        <taxon>Dikarya</taxon>
        <taxon>Basidiomycota</taxon>
        <taxon>Agaricomycotina</taxon>
        <taxon>Agaricomycetes</taxon>
        <taxon>Agaricomycetidae</taxon>
        <taxon>Agaricales</taxon>
        <taxon>Pleurotineae</taxon>
        <taxon>Pleurotaceae</taxon>
        <taxon>Hohenbuehelia</taxon>
    </lineage>
</organism>
<dbReference type="PANTHER" id="PTHR46825:SF15">
    <property type="entry name" value="BETA-LACTAMASE-RELATED DOMAIN-CONTAINING PROTEIN"/>
    <property type="match status" value="1"/>
</dbReference>
<dbReference type="Gene3D" id="3.40.710.10">
    <property type="entry name" value="DD-peptidase/beta-lactamase superfamily"/>
    <property type="match status" value="1"/>
</dbReference>
<accession>A0ABR3ISZ7</accession>
<evidence type="ECO:0000256" key="1">
    <source>
        <dbReference type="ARBA" id="ARBA00038215"/>
    </source>
</evidence>
<comment type="similarity">
    <text evidence="1">Belongs to the peptidase S12 family.</text>
</comment>
<evidence type="ECO:0000313" key="4">
    <source>
        <dbReference type="EMBL" id="KAL0946346.1"/>
    </source>
</evidence>
<name>A0ABR3ISZ7_9AGAR</name>
<evidence type="ECO:0000259" key="3">
    <source>
        <dbReference type="Pfam" id="PF00144"/>
    </source>
</evidence>
<feature type="domain" description="Beta-lactamase-related" evidence="3">
    <location>
        <begin position="56"/>
        <end position="389"/>
    </location>
</feature>
<dbReference type="EMBL" id="JASNQZ010000015">
    <property type="protein sequence ID" value="KAL0946346.1"/>
    <property type="molecule type" value="Genomic_DNA"/>
</dbReference>
<keyword evidence="5" id="KW-1185">Reference proteome</keyword>
<dbReference type="InterPro" id="IPR001466">
    <property type="entry name" value="Beta-lactam-related"/>
</dbReference>
<evidence type="ECO:0000256" key="2">
    <source>
        <dbReference type="SAM" id="MobiDB-lite"/>
    </source>
</evidence>
<evidence type="ECO:0000313" key="5">
    <source>
        <dbReference type="Proteomes" id="UP001556367"/>
    </source>
</evidence>